<protein>
    <submittedName>
        <fullName evidence="2">SJCHGC08104 protein</fullName>
    </submittedName>
</protein>
<name>Q5C4A3_SCHJA</name>
<dbReference type="AlphaFoldDB" id="Q5C4A3"/>
<feature type="compositionally biased region" description="Basic and acidic residues" evidence="1">
    <location>
        <begin position="36"/>
        <end position="46"/>
    </location>
</feature>
<accession>Q5C4A3</accession>
<evidence type="ECO:0000256" key="1">
    <source>
        <dbReference type="SAM" id="MobiDB-lite"/>
    </source>
</evidence>
<feature type="non-terminal residue" evidence="2">
    <location>
        <position position="215"/>
    </location>
</feature>
<feature type="region of interest" description="Disordered" evidence="1">
    <location>
        <begin position="1"/>
        <end position="46"/>
    </location>
</feature>
<organism evidence="2">
    <name type="scientific">Schistosoma japonicum</name>
    <name type="common">Blood fluke</name>
    <dbReference type="NCBI Taxonomy" id="6182"/>
    <lineage>
        <taxon>Eukaryota</taxon>
        <taxon>Metazoa</taxon>
        <taxon>Spiralia</taxon>
        <taxon>Lophotrochozoa</taxon>
        <taxon>Platyhelminthes</taxon>
        <taxon>Trematoda</taxon>
        <taxon>Digenea</taxon>
        <taxon>Strigeidida</taxon>
        <taxon>Schistosomatoidea</taxon>
        <taxon>Schistosomatidae</taxon>
        <taxon>Schistosoma</taxon>
    </lineage>
</organism>
<reference evidence="2" key="1">
    <citation type="journal article" date="2006" name="PLoS Pathog.">
        <title>New perspectives on host-parasite interplay by comparative transcriptomic and proteomic analyses of Schistosoma japonicum.</title>
        <authorList>
            <person name="Liu F."/>
            <person name="Lu J."/>
            <person name="Hu W."/>
            <person name="Wang S.Y."/>
            <person name="Cui S.J."/>
            <person name="Chi M."/>
            <person name="Yan Q."/>
            <person name="Wang X.R."/>
            <person name="Song H.D."/>
            <person name="Xu X.N."/>
            <person name="Wang J.J."/>
            <person name="Zhang X.L."/>
            <person name="Zhang X."/>
            <person name="Wang Z.Q."/>
            <person name="Xue C.L."/>
            <person name="Brindley P.J."/>
            <person name="McManus D.P."/>
            <person name="Yang P.Y."/>
            <person name="Feng Z."/>
            <person name="Chen Z."/>
            <person name="Han Z.G."/>
        </authorList>
    </citation>
    <scope>NUCLEOTIDE SEQUENCE</scope>
</reference>
<evidence type="ECO:0000313" key="2">
    <source>
        <dbReference type="EMBL" id="AAX25522.2"/>
    </source>
</evidence>
<sequence length="215" mass="24242">MSELKLPTVDFSNDDPEADDASTLTKDDEEQESSSDDERQFDRDNVDLDYDEDAGLDPFAASVETFGNEDFNSVDINTTQSDSMSTRKLKCSKSAIDNQYYLVAYTLEYALKLVYQLIIGSKTDSSSDTTMDNNLDTYISSVKLSAFWRILLNGPKYDSFSAIIGFQTKKHRDALNKRREQYSALFATETLNISKKVVDSKPKTSLLVAGHRETR</sequence>
<dbReference type="EMBL" id="AY809633">
    <property type="protein sequence ID" value="AAX25522.2"/>
    <property type="molecule type" value="mRNA"/>
</dbReference>
<proteinExistence type="evidence at transcript level"/>